<dbReference type="AlphaFoldDB" id="A0A382EKW9"/>
<reference evidence="3" key="1">
    <citation type="submission" date="2018-05" db="EMBL/GenBank/DDBJ databases">
        <authorList>
            <person name="Lanie J.A."/>
            <person name="Ng W.-L."/>
            <person name="Kazmierczak K.M."/>
            <person name="Andrzejewski T.M."/>
            <person name="Davidsen T.M."/>
            <person name="Wayne K.J."/>
            <person name="Tettelin H."/>
            <person name="Glass J.I."/>
            <person name="Rusch D."/>
            <person name="Podicherti R."/>
            <person name="Tsui H.-C.T."/>
            <person name="Winkler M.E."/>
        </authorList>
    </citation>
    <scope>NUCLEOTIDE SEQUENCE</scope>
</reference>
<dbReference type="InterPro" id="IPR029017">
    <property type="entry name" value="Enolase-like_N"/>
</dbReference>
<dbReference type="EMBL" id="UINC01044718">
    <property type="protein sequence ID" value="SVB50553.1"/>
    <property type="molecule type" value="Genomic_DNA"/>
</dbReference>
<keyword evidence="1" id="KW-0456">Lyase</keyword>
<dbReference type="SFLD" id="SFLDS00001">
    <property type="entry name" value="Enolase"/>
    <property type="match status" value="1"/>
</dbReference>
<dbReference type="InterPro" id="IPR013342">
    <property type="entry name" value="Mandelate_racemase_C"/>
</dbReference>
<dbReference type="InterPro" id="IPR034593">
    <property type="entry name" value="DgoD-like"/>
</dbReference>
<evidence type="ECO:0000256" key="1">
    <source>
        <dbReference type="ARBA" id="ARBA00023239"/>
    </source>
</evidence>
<dbReference type="Pfam" id="PF13378">
    <property type="entry name" value="MR_MLE_C"/>
    <property type="match status" value="1"/>
</dbReference>
<sequence length="315" mass="33942">MGEQIEGQDPTQPEVMWDRLVGGGGSVFSGKSGRVGATAISAIDQALWDIAGKALDVPAWRLLGGRRRQRIRCYANLNRGTKDRSPEGFARQAAAAVAAGFRAVKCTPFDEVRGGLADRDGVESGLDQGVARLQAAREAIGGEIELLVDCHCRFDPPLAQKLVEKVKPLNLYWLEEPLPREQVEAMAHITAHCGITTAGGESFFGRSGFHDYILRRAVHVIMPDVKHAGGITELRRIAQQAELEQIPVAPHNPAGPVSTMAGVHAAATIHNFLILEWAFGEVPWRGQLVRPAELVEDGYIAVPDGAGLGIELDEA</sequence>
<dbReference type="SMART" id="SM00922">
    <property type="entry name" value="MR_MLE"/>
    <property type="match status" value="1"/>
</dbReference>
<dbReference type="SUPFAM" id="SSF54826">
    <property type="entry name" value="Enolase N-terminal domain-like"/>
    <property type="match status" value="1"/>
</dbReference>
<dbReference type="CDD" id="cd03316">
    <property type="entry name" value="MR_like"/>
    <property type="match status" value="1"/>
</dbReference>
<dbReference type="Gene3D" id="3.30.390.10">
    <property type="entry name" value="Enolase-like, N-terminal domain"/>
    <property type="match status" value="1"/>
</dbReference>
<dbReference type="InterPro" id="IPR029065">
    <property type="entry name" value="Enolase_C-like"/>
</dbReference>
<dbReference type="InterPro" id="IPR018110">
    <property type="entry name" value="Mandel_Rmase/mucon_lact_enz_CS"/>
</dbReference>
<dbReference type="PROSITE" id="PS00909">
    <property type="entry name" value="MR_MLE_2"/>
    <property type="match status" value="1"/>
</dbReference>
<dbReference type="Gene3D" id="3.20.20.120">
    <property type="entry name" value="Enolase-like C-terminal domain"/>
    <property type="match status" value="1"/>
</dbReference>
<gene>
    <name evidence="3" type="ORF">METZ01_LOCUS203407</name>
</gene>
<dbReference type="PANTHER" id="PTHR48080">
    <property type="entry name" value="D-GALACTONATE DEHYDRATASE-RELATED"/>
    <property type="match status" value="1"/>
</dbReference>
<dbReference type="InterPro" id="IPR013341">
    <property type="entry name" value="Mandelate_racemase_N_dom"/>
</dbReference>
<dbReference type="GO" id="GO:0016829">
    <property type="term" value="F:lyase activity"/>
    <property type="evidence" value="ECO:0007669"/>
    <property type="project" value="UniProtKB-KW"/>
</dbReference>
<evidence type="ECO:0000259" key="2">
    <source>
        <dbReference type="SMART" id="SM00922"/>
    </source>
</evidence>
<dbReference type="GO" id="GO:0009063">
    <property type="term" value="P:amino acid catabolic process"/>
    <property type="evidence" value="ECO:0007669"/>
    <property type="project" value="InterPro"/>
</dbReference>
<evidence type="ECO:0000313" key="3">
    <source>
        <dbReference type="EMBL" id="SVB50553.1"/>
    </source>
</evidence>
<proteinExistence type="predicted"/>
<feature type="non-terminal residue" evidence="3">
    <location>
        <position position="315"/>
    </location>
</feature>
<accession>A0A382EKW9</accession>
<dbReference type="SUPFAM" id="SSF51604">
    <property type="entry name" value="Enolase C-terminal domain-like"/>
    <property type="match status" value="1"/>
</dbReference>
<dbReference type="PANTHER" id="PTHR48080:SF2">
    <property type="entry name" value="D-GALACTONATE DEHYDRATASE"/>
    <property type="match status" value="1"/>
</dbReference>
<dbReference type="Pfam" id="PF02746">
    <property type="entry name" value="MR_MLE_N"/>
    <property type="match status" value="1"/>
</dbReference>
<feature type="domain" description="Mandelate racemase/muconate lactonizing enzyme C-terminal" evidence="2">
    <location>
        <begin position="86"/>
        <end position="196"/>
    </location>
</feature>
<organism evidence="3">
    <name type="scientific">marine metagenome</name>
    <dbReference type="NCBI Taxonomy" id="408172"/>
    <lineage>
        <taxon>unclassified sequences</taxon>
        <taxon>metagenomes</taxon>
        <taxon>ecological metagenomes</taxon>
    </lineage>
</organism>
<name>A0A382EKW9_9ZZZZ</name>
<dbReference type="SFLD" id="SFLDG00179">
    <property type="entry name" value="mandelate_racemase"/>
    <property type="match status" value="1"/>
</dbReference>
<dbReference type="InterPro" id="IPR036849">
    <property type="entry name" value="Enolase-like_C_sf"/>
</dbReference>
<protein>
    <recommendedName>
        <fullName evidence="2">Mandelate racemase/muconate lactonizing enzyme C-terminal domain-containing protein</fullName>
    </recommendedName>
</protein>